<reference evidence="4" key="1">
    <citation type="submission" date="2021-02" db="EMBL/GenBank/DDBJ databases">
        <authorList>
            <person name="Nowell W R."/>
        </authorList>
    </citation>
    <scope>NUCLEOTIDE SEQUENCE</scope>
</reference>
<name>A0A819AF30_9BILA</name>
<dbReference type="EMBL" id="CAJNOL010000385">
    <property type="protein sequence ID" value="CAF1040503.1"/>
    <property type="molecule type" value="Genomic_DNA"/>
</dbReference>
<evidence type="ECO:0000313" key="4">
    <source>
        <dbReference type="EMBL" id="CAF3784154.1"/>
    </source>
</evidence>
<comment type="caution">
    <text evidence="4">The sequence shown here is derived from an EMBL/GenBank/DDBJ whole genome shotgun (WGS) entry which is preliminary data.</text>
</comment>
<dbReference type="EMBL" id="CAJNOH010000267">
    <property type="protein sequence ID" value="CAF0976490.1"/>
    <property type="molecule type" value="Genomic_DNA"/>
</dbReference>
<evidence type="ECO:0000313" key="2">
    <source>
        <dbReference type="EMBL" id="CAF0976490.1"/>
    </source>
</evidence>
<evidence type="ECO:0000313" key="1">
    <source>
        <dbReference type="EMBL" id="CAF0841554.1"/>
    </source>
</evidence>
<evidence type="ECO:0000313" key="5">
    <source>
        <dbReference type="Proteomes" id="UP000663836"/>
    </source>
</evidence>
<dbReference type="AlphaFoldDB" id="A0A819AF30"/>
<proteinExistence type="predicted"/>
<dbReference type="EMBL" id="CAJNOT010000105">
    <property type="protein sequence ID" value="CAF0841554.1"/>
    <property type="molecule type" value="Genomic_DNA"/>
</dbReference>
<evidence type="ECO:0008006" key="7">
    <source>
        <dbReference type="Google" id="ProtNLM"/>
    </source>
</evidence>
<sequence length="224" mass="25091">MEKIPPSKASRRQGSKVMISYCPCQYDLAQKIAEGLIAKGIPAVCPPLRMHEMIKIAAEEARVVIPLTSEAYEASNISKYVLSYVDEVSIPIVPVKAQDRYSQSGWLGVICAGALWTRITNANDIEKRLDNLIGQLHPYISDAFDDEQRLATLAQGYHMQWGKKFDMFAMTNGYIAGQGDDEVGGFVINGKYTCLSDKEDFEFQFKKHYIGQHDVQYSGTITHN</sequence>
<dbReference type="EMBL" id="CAJOBD010001292">
    <property type="protein sequence ID" value="CAF3784154.1"/>
    <property type="molecule type" value="Genomic_DNA"/>
</dbReference>
<gene>
    <name evidence="4" type="ORF">JBS370_LOCUS14383</name>
    <name evidence="3" type="ORF">JXQ802_LOCUS16125</name>
    <name evidence="2" type="ORF">PYM288_LOCUS13387</name>
    <name evidence="1" type="ORF">ZHD862_LOCUS4405</name>
</gene>
<keyword evidence="6" id="KW-1185">Reference proteome</keyword>
<protein>
    <recommendedName>
        <fullName evidence="7">TIR domain-containing protein</fullName>
    </recommendedName>
</protein>
<dbReference type="Proteomes" id="UP000663836">
    <property type="component" value="Unassembled WGS sequence"/>
</dbReference>
<dbReference type="Proteomes" id="UP000663854">
    <property type="component" value="Unassembled WGS sequence"/>
</dbReference>
<dbReference type="Proteomes" id="UP000663864">
    <property type="component" value="Unassembled WGS sequence"/>
</dbReference>
<evidence type="ECO:0000313" key="6">
    <source>
        <dbReference type="Proteomes" id="UP000663870"/>
    </source>
</evidence>
<dbReference type="Proteomes" id="UP000663870">
    <property type="component" value="Unassembled WGS sequence"/>
</dbReference>
<organism evidence="4 5">
    <name type="scientific">Rotaria sordida</name>
    <dbReference type="NCBI Taxonomy" id="392033"/>
    <lineage>
        <taxon>Eukaryota</taxon>
        <taxon>Metazoa</taxon>
        <taxon>Spiralia</taxon>
        <taxon>Gnathifera</taxon>
        <taxon>Rotifera</taxon>
        <taxon>Eurotatoria</taxon>
        <taxon>Bdelloidea</taxon>
        <taxon>Philodinida</taxon>
        <taxon>Philodinidae</taxon>
        <taxon>Rotaria</taxon>
    </lineage>
</organism>
<evidence type="ECO:0000313" key="3">
    <source>
        <dbReference type="EMBL" id="CAF1040503.1"/>
    </source>
</evidence>
<accession>A0A819AF30</accession>